<feature type="transmembrane region" description="Helical" evidence="2">
    <location>
        <begin position="79"/>
        <end position="97"/>
    </location>
</feature>
<dbReference type="KEGG" id="pfy:PFICI_01548"/>
<protein>
    <submittedName>
        <fullName evidence="3">Uncharacterized protein</fullName>
    </submittedName>
</protein>
<sequence>MAASMQRLLWRQASRASFSSVCSSSSIAGRVQARASFASSALSRATTAAPRTPTKIATTAARRAYSTEPPKGSNNSIKFWPFVVIIALGTGGYAMIVNRRAGMFSAFETSPISSSEDQGG</sequence>
<keyword evidence="4" id="KW-1185">Reference proteome</keyword>
<evidence type="ECO:0000256" key="2">
    <source>
        <dbReference type="SAM" id="Phobius"/>
    </source>
</evidence>
<name>W3XP47_PESFW</name>
<dbReference type="Proteomes" id="UP000030651">
    <property type="component" value="Unassembled WGS sequence"/>
</dbReference>
<feature type="compositionally biased region" description="Low complexity" evidence="1">
    <location>
        <begin position="48"/>
        <end position="64"/>
    </location>
</feature>
<evidence type="ECO:0000313" key="4">
    <source>
        <dbReference type="Proteomes" id="UP000030651"/>
    </source>
</evidence>
<gene>
    <name evidence="3" type="ORF">PFICI_01548</name>
</gene>
<accession>W3XP47</accession>
<evidence type="ECO:0000256" key="1">
    <source>
        <dbReference type="SAM" id="MobiDB-lite"/>
    </source>
</evidence>
<keyword evidence="2" id="KW-1133">Transmembrane helix</keyword>
<dbReference type="HOGENOM" id="CLU_2050442_0_0_1"/>
<organism evidence="3 4">
    <name type="scientific">Pestalotiopsis fici (strain W106-1 / CGMCC3.15140)</name>
    <dbReference type="NCBI Taxonomy" id="1229662"/>
    <lineage>
        <taxon>Eukaryota</taxon>
        <taxon>Fungi</taxon>
        <taxon>Dikarya</taxon>
        <taxon>Ascomycota</taxon>
        <taxon>Pezizomycotina</taxon>
        <taxon>Sordariomycetes</taxon>
        <taxon>Xylariomycetidae</taxon>
        <taxon>Amphisphaeriales</taxon>
        <taxon>Sporocadaceae</taxon>
        <taxon>Pestalotiopsis</taxon>
    </lineage>
</organism>
<proteinExistence type="predicted"/>
<keyword evidence="2" id="KW-0812">Transmembrane</keyword>
<dbReference type="OrthoDB" id="5090196at2759"/>
<evidence type="ECO:0000313" key="3">
    <source>
        <dbReference type="EMBL" id="ETS87720.1"/>
    </source>
</evidence>
<dbReference type="AlphaFoldDB" id="W3XP47"/>
<dbReference type="InParanoid" id="W3XP47"/>
<reference evidence="4" key="1">
    <citation type="journal article" date="2015" name="BMC Genomics">
        <title>Genomic and transcriptomic analysis of the endophytic fungus Pestalotiopsis fici reveals its lifestyle and high potential for synthesis of natural products.</title>
        <authorList>
            <person name="Wang X."/>
            <person name="Zhang X."/>
            <person name="Liu L."/>
            <person name="Xiang M."/>
            <person name="Wang W."/>
            <person name="Sun X."/>
            <person name="Che Y."/>
            <person name="Guo L."/>
            <person name="Liu G."/>
            <person name="Guo L."/>
            <person name="Wang C."/>
            <person name="Yin W.B."/>
            <person name="Stadler M."/>
            <person name="Zhang X."/>
            <person name="Liu X."/>
        </authorList>
    </citation>
    <scope>NUCLEOTIDE SEQUENCE [LARGE SCALE GENOMIC DNA]</scope>
    <source>
        <strain evidence="4">W106-1 / CGMCC3.15140</strain>
    </source>
</reference>
<dbReference type="RefSeq" id="XP_007828320.1">
    <property type="nucleotide sequence ID" value="XM_007830129.1"/>
</dbReference>
<dbReference type="GeneID" id="19266561"/>
<feature type="region of interest" description="Disordered" evidence="1">
    <location>
        <begin position="48"/>
        <end position="72"/>
    </location>
</feature>
<keyword evidence="2" id="KW-0472">Membrane</keyword>
<dbReference type="EMBL" id="KI912109">
    <property type="protein sequence ID" value="ETS87720.1"/>
    <property type="molecule type" value="Genomic_DNA"/>
</dbReference>